<dbReference type="Proteomes" id="UP000011115">
    <property type="component" value="Unassembled WGS sequence"/>
</dbReference>
<dbReference type="HOGENOM" id="CLU_2007974_0_0_1"/>
<feature type="region of interest" description="Disordered" evidence="1">
    <location>
        <begin position="102"/>
        <end position="124"/>
    </location>
</feature>
<dbReference type="Gramene" id="PGSC0003DMT400090897">
    <property type="protein sequence ID" value="PGSC0003DMT400090897"/>
    <property type="gene ID" value="PGSC0003DMG400040468"/>
</dbReference>
<reference evidence="2" key="2">
    <citation type="submission" date="2015-06" db="UniProtKB">
        <authorList>
            <consortium name="EnsemblPlants"/>
        </authorList>
    </citation>
    <scope>IDENTIFICATION</scope>
    <source>
        <strain evidence="2">DM1-3 516 R44</strain>
    </source>
</reference>
<evidence type="ECO:0000313" key="3">
    <source>
        <dbReference type="Proteomes" id="UP000011115"/>
    </source>
</evidence>
<proteinExistence type="predicted"/>
<reference evidence="3" key="1">
    <citation type="journal article" date="2011" name="Nature">
        <title>Genome sequence and analysis of the tuber crop potato.</title>
        <authorList>
            <consortium name="The Potato Genome Sequencing Consortium"/>
        </authorList>
    </citation>
    <scope>NUCLEOTIDE SEQUENCE [LARGE SCALE GENOMIC DNA]</scope>
    <source>
        <strain evidence="3">cv. DM1-3 516 R44</strain>
    </source>
</reference>
<dbReference type="AlphaFoldDB" id="M1DLF7"/>
<feature type="region of interest" description="Disordered" evidence="1">
    <location>
        <begin position="1"/>
        <end position="23"/>
    </location>
</feature>
<feature type="compositionally biased region" description="Low complexity" evidence="1">
    <location>
        <begin position="106"/>
        <end position="117"/>
    </location>
</feature>
<organism evidence="2 3">
    <name type="scientific">Solanum tuberosum</name>
    <name type="common">Potato</name>
    <dbReference type="NCBI Taxonomy" id="4113"/>
    <lineage>
        <taxon>Eukaryota</taxon>
        <taxon>Viridiplantae</taxon>
        <taxon>Streptophyta</taxon>
        <taxon>Embryophyta</taxon>
        <taxon>Tracheophyta</taxon>
        <taxon>Spermatophyta</taxon>
        <taxon>Magnoliopsida</taxon>
        <taxon>eudicotyledons</taxon>
        <taxon>Gunneridae</taxon>
        <taxon>Pentapetalae</taxon>
        <taxon>asterids</taxon>
        <taxon>lamiids</taxon>
        <taxon>Solanales</taxon>
        <taxon>Solanaceae</taxon>
        <taxon>Solanoideae</taxon>
        <taxon>Solaneae</taxon>
        <taxon>Solanum</taxon>
    </lineage>
</organism>
<evidence type="ECO:0000313" key="2">
    <source>
        <dbReference type="EnsemblPlants" id="PGSC0003DMT400090897"/>
    </source>
</evidence>
<dbReference type="InParanoid" id="M1DLF7"/>
<accession>M1DLF7</accession>
<protein>
    <submittedName>
        <fullName evidence="2">Uncharacterized protein</fullName>
    </submittedName>
</protein>
<sequence length="124" mass="13294">MSDNGSKGGQISKEQVEKDNERDQNMAKIMTLLDILSKNVMGTATRSFNVVGVGCAFPDEASFDALYNEEVNFLANHGGYRSNYPWQGGNQGWASKVGLAIPIGESPKSTPPSSKLTPPSPKST</sequence>
<keyword evidence="3" id="KW-1185">Reference proteome</keyword>
<dbReference type="EnsemblPlants" id="PGSC0003DMT400090897">
    <property type="protein sequence ID" value="PGSC0003DMT400090897"/>
    <property type="gene ID" value="PGSC0003DMG400040468"/>
</dbReference>
<evidence type="ECO:0000256" key="1">
    <source>
        <dbReference type="SAM" id="MobiDB-lite"/>
    </source>
</evidence>
<dbReference type="PaxDb" id="4113-PGSC0003DMT400090897"/>
<name>M1DLF7_SOLTU</name>
<feature type="compositionally biased region" description="Basic and acidic residues" evidence="1">
    <location>
        <begin position="14"/>
        <end position="23"/>
    </location>
</feature>